<keyword evidence="1" id="KW-0732">Signal</keyword>
<sequence length="43" mass="4536">MNKLSITTAACFVALSLPVSSQTLEQAVAFTLKTNPDIKAALQ</sequence>
<keyword evidence="3" id="KW-1185">Reference proteome</keyword>
<comment type="caution">
    <text evidence="2">The sequence shown here is derived from an EMBL/GenBank/DDBJ whole genome shotgun (WGS) entry which is preliminary data.</text>
</comment>
<gene>
    <name evidence="2" type="ORF">JCM19239_2269</name>
</gene>
<protein>
    <submittedName>
        <fullName evidence="2">Agglutination protein</fullName>
    </submittedName>
</protein>
<dbReference type="Proteomes" id="UP000029223">
    <property type="component" value="Unassembled WGS sequence"/>
</dbReference>
<organism evidence="2 3">
    <name type="scientific">Vibrio variabilis</name>
    <dbReference type="NCBI Taxonomy" id="990271"/>
    <lineage>
        <taxon>Bacteria</taxon>
        <taxon>Pseudomonadati</taxon>
        <taxon>Pseudomonadota</taxon>
        <taxon>Gammaproteobacteria</taxon>
        <taxon>Vibrionales</taxon>
        <taxon>Vibrionaceae</taxon>
        <taxon>Vibrio</taxon>
    </lineage>
</organism>
<feature type="signal peptide" evidence="1">
    <location>
        <begin position="1"/>
        <end position="21"/>
    </location>
</feature>
<accession>A0ABQ0JAZ8</accession>
<dbReference type="EMBL" id="BBMS01000014">
    <property type="protein sequence ID" value="GAL25938.1"/>
    <property type="molecule type" value="Genomic_DNA"/>
</dbReference>
<name>A0ABQ0JAZ8_9VIBR</name>
<dbReference type="SUPFAM" id="SSF56954">
    <property type="entry name" value="Outer membrane efflux proteins (OEP)"/>
    <property type="match status" value="1"/>
</dbReference>
<reference evidence="3" key="2">
    <citation type="submission" date="2014-09" db="EMBL/GenBank/DDBJ databases">
        <authorList>
            <consortium name="NBRP consortium"/>
            <person name="Sawabe T."/>
            <person name="Meirelles P."/>
            <person name="Nakanishi M."/>
            <person name="Sayaka M."/>
            <person name="Hattori M."/>
            <person name="Ohkuma M."/>
        </authorList>
    </citation>
    <scope>NUCLEOTIDE SEQUENCE [LARGE SCALE GENOMIC DNA]</scope>
    <source>
        <strain evidence="3">JCM 19239</strain>
    </source>
</reference>
<evidence type="ECO:0000313" key="2">
    <source>
        <dbReference type="EMBL" id="GAL25938.1"/>
    </source>
</evidence>
<evidence type="ECO:0000256" key="1">
    <source>
        <dbReference type="SAM" id="SignalP"/>
    </source>
</evidence>
<feature type="chain" id="PRO_5045276660" evidence="1">
    <location>
        <begin position="22"/>
        <end position="43"/>
    </location>
</feature>
<reference evidence="3" key="1">
    <citation type="submission" date="2014-09" db="EMBL/GenBank/DDBJ databases">
        <title>Vibrio variabilis JCM 19239. (C206) whole genome shotgun sequence.</title>
        <authorList>
            <person name="Sawabe T."/>
            <person name="Meirelles P."/>
            <person name="Nakanishi M."/>
            <person name="Sayaka M."/>
            <person name="Hattori M."/>
            <person name="Ohkuma M."/>
        </authorList>
    </citation>
    <scope>NUCLEOTIDE SEQUENCE [LARGE SCALE GENOMIC DNA]</scope>
    <source>
        <strain evidence="3">JCM 19239</strain>
    </source>
</reference>
<proteinExistence type="predicted"/>
<evidence type="ECO:0000313" key="3">
    <source>
        <dbReference type="Proteomes" id="UP000029223"/>
    </source>
</evidence>